<evidence type="ECO:0000313" key="2">
    <source>
        <dbReference type="EMBL" id="KAK0141888.1"/>
    </source>
</evidence>
<dbReference type="Proteomes" id="UP001174136">
    <property type="component" value="Unassembled WGS sequence"/>
</dbReference>
<gene>
    <name evidence="2" type="ORF">N1851_020433</name>
</gene>
<evidence type="ECO:0008006" key="4">
    <source>
        <dbReference type="Google" id="ProtNLM"/>
    </source>
</evidence>
<name>A0AA47NYV7_MERPO</name>
<dbReference type="EMBL" id="JAOPHQ010003724">
    <property type="protein sequence ID" value="KAK0141888.1"/>
    <property type="molecule type" value="Genomic_DNA"/>
</dbReference>
<keyword evidence="3" id="KW-1185">Reference proteome</keyword>
<reference evidence="2" key="1">
    <citation type="journal article" date="2023" name="Front. Mar. Sci.">
        <title>A new Merluccius polli reference genome to investigate the effects of global change in West African waters.</title>
        <authorList>
            <person name="Mateo J.L."/>
            <person name="Blanco-Fernandez C."/>
            <person name="Garcia-Vazquez E."/>
            <person name="Machado-Schiaffino G."/>
        </authorList>
    </citation>
    <scope>NUCLEOTIDE SEQUENCE</scope>
    <source>
        <strain evidence="2">C29</strain>
        <tissue evidence="2">Fin</tissue>
    </source>
</reference>
<protein>
    <recommendedName>
        <fullName evidence="4">Reverse transcriptase domain-containing protein</fullName>
    </recommendedName>
</protein>
<sequence>MKSLERLGLVHVRPLVKPSLDPLQFAYRPKVGVDDTIIFPLHRAYAHLERPGSTGCVSDVVVSNTGGAPQGILSPSLFTLYTSDLTYQVTKSCHLQKFSDDSAIVGCIGEGKEAEYRCVGVDVEYTVQDYKDLGVLLDNKQREENRGCVQESRADSASCGGSCQSVGTMLRVVLPYVVARLRSIDTSRITKLTRKAGSVLGAELDPLVVVSERSPAADRCTTEHHRKSLLLVAVKLHNLVYLGQREGQQRHRDAEGRAGVSSSSSSLSSWRCGGYTYHSLGAPVRVHLLWVVSGPWTTASNMKAVAGGWAVYWDHRPDRRRGTPADLRPPATPAGLQVNEVFMHTKSRSTSLTRRGGSTLASVFGAVLGGHDCKAFGFAPLRNGDKHCSGYWEGPPPGGCFVKRLASILEHREMRGGRRRLVISAPIAEFGNDAHLHTDGSAYTSWIDTNRPLLDAIVIIYRIFPSHTCNGGVVHMSAAPSPEDAAAAASVFFPLHGPVINCGSREGLDRFPPRLKRHRFTTGTSTDLEVPIVPLSRMEAIAAPALHSEV</sequence>
<evidence type="ECO:0000256" key="1">
    <source>
        <dbReference type="SAM" id="MobiDB-lite"/>
    </source>
</evidence>
<organism evidence="2 3">
    <name type="scientific">Merluccius polli</name>
    <name type="common">Benguela hake</name>
    <name type="synonym">Merluccius cadenati</name>
    <dbReference type="NCBI Taxonomy" id="89951"/>
    <lineage>
        <taxon>Eukaryota</taxon>
        <taxon>Metazoa</taxon>
        <taxon>Chordata</taxon>
        <taxon>Craniata</taxon>
        <taxon>Vertebrata</taxon>
        <taxon>Euteleostomi</taxon>
        <taxon>Actinopterygii</taxon>
        <taxon>Neopterygii</taxon>
        <taxon>Teleostei</taxon>
        <taxon>Neoteleostei</taxon>
        <taxon>Acanthomorphata</taxon>
        <taxon>Zeiogadaria</taxon>
        <taxon>Gadariae</taxon>
        <taxon>Gadiformes</taxon>
        <taxon>Gadoidei</taxon>
        <taxon>Merlucciidae</taxon>
        <taxon>Merluccius</taxon>
    </lineage>
</organism>
<accession>A0AA47NYV7</accession>
<dbReference type="AlphaFoldDB" id="A0AA47NYV7"/>
<feature type="region of interest" description="Disordered" evidence="1">
    <location>
        <begin position="246"/>
        <end position="268"/>
    </location>
</feature>
<proteinExistence type="predicted"/>
<feature type="compositionally biased region" description="Basic and acidic residues" evidence="1">
    <location>
        <begin position="247"/>
        <end position="256"/>
    </location>
</feature>
<evidence type="ECO:0000313" key="3">
    <source>
        <dbReference type="Proteomes" id="UP001174136"/>
    </source>
</evidence>
<comment type="caution">
    <text evidence="2">The sequence shown here is derived from an EMBL/GenBank/DDBJ whole genome shotgun (WGS) entry which is preliminary data.</text>
</comment>